<feature type="compositionally biased region" description="Polar residues" evidence="2">
    <location>
        <begin position="520"/>
        <end position="542"/>
    </location>
</feature>
<keyword evidence="1" id="KW-0175">Coiled coil</keyword>
<feature type="coiled-coil region" evidence="1">
    <location>
        <begin position="792"/>
        <end position="861"/>
    </location>
</feature>
<sequence length="912" mass="99469">MKRSNIPMLRQHSHPPAGAAASMLSPTTTAAKAGIKLNDPALRNVAVSTSVAAPNNNAAGASTDTAMAHANNNSGQGNISSLHSGNDLSTTTPSQGKLLPPFTLVRSTSGDKENNINSKVSHHKDSKPAAAAKDKDSLNDELNVLCDYDLQQPDAQMMDLDDHESEPMMADDGSTLQQTEPIVGPIQLPYNDENHEMNNLDEFSIDGGDGDDDGSDCSGDTVVAMEKPPAGLTQEELNKYYWEICYGPGYVPPPTVLKSVPTKSCLSTKKTNRPTEIASSMTPRKLLTKSPFVEMMIKQEAGEDDKTPKNNVTRLPPSTITRGQSAVKFGANVAVEFDLDMPTTEMKPMPSNIVQVRFPNDKKETEKDVENEEFSRETARNVSMLAEWDDDFDSIIDNDSDEEEGEVQLPKRRRKQTPYKQRGRGGRGNSLSRPCKTRRQSSIFGSAERGRSLLDISDETDEDSSSGLPFSVTINPDEYTSPSSNSLNDSMSSTSNSLNDSLSSIEMPDTSMKKNDRESMSSTCISPSSLRSGSIMATGTNRSSTSSSKETPKSARTSSSTILQTVHASGAFLPTNSPQGNELMPNQLKYSPKGSTTGANASFSSSDSLGSDIMSMFTKHSLEDETEGNLLGRQLSILSTHPTEGFHTNMSDLQQWIAASGKSPAQFINDHVSKGMDPVTSLSLLNESDSSDNNASTFCGNSEWMTSALTKDEVSFMEQYFEFVLRNLHNAADANGFCKGRAKVTADPDVQTIASCLKILEEVSSFSWSSSVELTCAQIALEKFELMSEDHLKEARRKLASLDDKLQQATSMISQQYLTSIMLRTRKRKISSKTEDTIASIKRLENQLAQETERLSACKRAREIFTAHLDVERASPISAISEEIRTTIFPAPLTHNGSDFSFPLLDGWLKLQ</sequence>
<gene>
    <name evidence="3" type="ORF">QTG54_000109</name>
</gene>
<feature type="region of interest" description="Disordered" evidence="2">
    <location>
        <begin position="67"/>
        <end position="136"/>
    </location>
</feature>
<comment type="caution">
    <text evidence="3">The sequence shown here is derived from an EMBL/GenBank/DDBJ whole genome shotgun (WGS) entry which is preliminary data.</text>
</comment>
<organism evidence="3 4">
    <name type="scientific">Skeletonema marinoi</name>
    <dbReference type="NCBI Taxonomy" id="267567"/>
    <lineage>
        <taxon>Eukaryota</taxon>
        <taxon>Sar</taxon>
        <taxon>Stramenopiles</taxon>
        <taxon>Ochrophyta</taxon>
        <taxon>Bacillariophyta</taxon>
        <taxon>Coscinodiscophyceae</taxon>
        <taxon>Thalassiosirophycidae</taxon>
        <taxon>Thalassiosirales</taxon>
        <taxon>Skeletonemataceae</taxon>
        <taxon>Skeletonema</taxon>
        <taxon>Skeletonema marinoi-dohrnii complex</taxon>
    </lineage>
</organism>
<evidence type="ECO:0000256" key="1">
    <source>
        <dbReference type="SAM" id="Coils"/>
    </source>
</evidence>
<feature type="region of interest" description="Disordered" evidence="2">
    <location>
        <begin position="392"/>
        <end position="604"/>
    </location>
</feature>
<feature type="compositionally biased region" description="Polar residues" evidence="2">
    <location>
        <begin position="555"/>
        <end position="567"/>
    </location>
</feature>
<feature type="compositionally biased region" description="Basic residues" evidence="2">
    <location>
        <begin position="410"/>
        <end position="425"/>
    </location>
</feature>
<feature type="compositionally biased region" description="Acidic residues" evidence="2">
    <location>
        <begin position="392"/>
        <end position="406"/>
    </location>
</feature>
<accession>A0AAD9DJN0</accession>
<keyword evidence="4" id="KW-1185">Reference proteome</keyword>
<feature type="compositionally biased region" description="Low complexity" evidence="2">
    <location>
        <begin position="480"/>
        <end position="504"/>
    </location>
</feature>
<dbReference type="Proteomes" id="UP001224775">
    <property type="component" value="Unassembled WGS sequence"/>
</dbReference>
<evidence type="ECO:0000313" key="3">
    <source>
        <dbReference type="EMBL" id="KAK1748170.1"/>
    </source>
</evidence>
<dbReference type="EMBL" id="JATAAI010000001">
    <property type="protein sequence ID" value="KAK1748170.1"/>
    <property type="molecule type" value="Genomic_DNA"/>
</dbReference>
<proteinExistence type="predicted"/>
<evidence type="ECO:0000313" key="4">
    <source>
        <dbReference type="Proteomes" id="UP001224775"/>
    </source>
</evidence>
<reference evidence="3" key="1">
    <citation type="submission" date="2023-06" db="EMBL/GenBank/DDBJ databases">
        <title>Survivors Of The Sea: Transcriptome response of Skeletonema marinoi to long-term dormancy.</title>
        <authorList>
            <person name="Pinder M.I.M."/>
            <person name="Kourtchenko O."/>
            <person name="Robertson E.K."/>
            <person name="Larsson T."/>
            <person name="Maumus F."/>
            <person name="Osuna-Cruz C.M."/>
            <person name="Vancaester E."/>
            <person name="Stenow R."/>
            <person name="Vandepoele K."/>
            <person name="Ploug H."/>
            <person name="Bruchert V."/>
            <person name="Godhe A."/>
            <person name="Topel M."/>
        </authorList>
    </citation>
    <scope>NUCLEOTIDE SEQUENCE</scope>
    <source>
        <strain evidence="3">R05AC</strain>
    </source>
</reference>
<evidence type="ECO:0000256" key="2">
    <source>
        <dbReference type="SAM" id="MobiDB-lite"/>
    </source>
</evidence>
<protein>
    <submittedName>
        <fullName evidence="3">Uncharacterized protein</fullName>
    </submittedName>
</protein>
<dbReference type="AlphaFoldDB" id="A0AAD9DJN0"/>
<feature type="compositionally biased region" description="Polar residues" evidence="2">
    <location>
        <begin position="67"/>
        <end position="95"/>
    </location>
</feature>
<feature type="region of interest" description="Disordered" evidence="2">
    <location>
        <begin position="1"/>
        <end position="25"/>
    </location>
</feature>
<name>A0AAD9DJN0_9STRA</name>
<feature type="region of interest" description="Disordered" evidence="2">
    <location>
        <begin position="359"/>
        <end position="378"/>
    </location>
</feature>